<evidence type="ECO:0000313" key="4">
    <source>
        <dbReference type="Proteomes" id="UP000051581"/>
    </source>
</evidence>
<dbReference type="AlphaFoldDB" id="A0A0R1L7X2"/>
<dbReference type="InterPro" id="IPR036291">
    <property type="entry name" value="NAD(P)-bd_dom_sf"/>
</dbReference>
<comment type="similarity">
    <text evidence="1">Belongs to the short-chain dehydrogenases/reductases (SDR) family.</text>
</comment>
<accession>A0A0R1L7X2</accession>
<name>A0A0R1L7X2_9LACO</name>
<dbReference type="PRINTS" id="PR00081">
    <property type="entry name" value="GDHRDH"/>
</dbReference>
<keyword evidence="4" id="KW-1185">Reference proteome</keyword>
<dbReference type="InterPro" id="IPR002347">
    <property type="entry name" value="SDR_fam"/>
</dbReference>
<gene>
    <name evidence="3" type="ORF">FD17_GL000853</name>
</gene>
<proteinExistence type="inferred from homology"/>
<protein>
    <submittedName>
        <fullName evidence="3">Oxidoreductase, short chain dehydrogenase reductase family protein</fullName>
    </submittedName>
</protein>
<dbReference type="OrthoDB" id="9775296at2"/>
<evidence type="ECO:0000313" key="3">
    <source>
        <dbReference type="EMBL" id="KRK87639.1"/>
    </source>
</evidence>
<evidence type="ECO:0000256" key="2">
    <source>
        <dbReference type="ARBA" id="ARBA00023002"/>
    </source>
</evidence>
<comment type="caution">
    <text evidence="3">The sequence shown here is derived from an EMBL/GenBank/DDBJ whole genome shotgun (WGS) entry which is preliminary data.</text>
</comment>
<sequence>MKVAIITGSSSGLGKEFVEAVVDTKSEIEEIWLIARRKELLQKIADNYYTKSFKIFPLDLTNQDDLNQFEERIQEEHPDVKLLINNAGMLDKAAFASQSPAKQKAMVELNAEAPTLITRMILPFMTRGSSIINTCSVTSYTPVPKMDVYAATKSYLYFLSIALREELKAQGINVLALCPGNMRTELFLQSDNQNKKKSIIDQLPFLDMKTMTRKSIRFAEMGHGVYTPGTFYKGYRVMAKLIPFEFFDKFAKV</sequence>
<dbReference type="EMBL" id="AZEA01000017">
    <property type="protein sequence ID" value="KRK87639.1"/>
    <property type="molecule type" value="Genomic_DNA"/>
</dbReference>
<dbReference type="PATRIC" id="fig|1423808.3.peg.857"/>
<dbReference type="Pfam" id="PF00106">
    <property type="entry name" value="adh_short"/>
    <property type="match status" value="1"/>
</dbReference>
<dbReference type="Gene3D" id="3.40.50.720">
    <property type="entry name" value="NAD(P)-binding Rossmann-like Domain"/>
    <property type="match status" value="1"/>
</dbReference>
<dbReference type="GO" id="GO:0016020">
    <property type="term" value="C:membrane"/>
    <property type="evidence" value="ECO:0007669"/>
    <property type="project" value="TreeGrafter"/>
</dbReference>
<dbReference type="PANTHER" id="PTHR44196:SF1">
    <property type="entry name" value="DEHYDROGENASE_REDUCTASE SDR FAMILY MEMBER 7B"/>
    <property type="match status" value="1"/>
</dbReference>
<dbReference type="InterPro" id="IPR020904">
    <property type="entry name" value="Sc_DH/Rdtase_CS"/>
</dbReference>
<dbReference type="Proteomes" id="UP000051581">
    <property type="component" value="Unassembled WGS sequence"/>
</dbReference>
<dbReference type="PROSITE" id="PS00061">
    <property type="entry name" value="ADH_SHORT"/>
    <property type="match status" value="1"/>
</dbReference>
<dbReference type="RefSeq" id="WP_057825933.1">
    <property type="nucleotide sequence ID" value="NZ_AZEA01000017.1"/>
</dbReference>
<organism evidence="3 4">
    <name type="scientific">Lentilactobacillus sunkii DSM 19904</name>
    <dbReference type="NCBI Taxonomy" id="1423808"/>
    <lineage>
        <taxon>Bacteria</taxon>
        <taxon>Bacillati</taxon>
        <taxon>Bacillota</taxon>
        <taxon>Bacilli</taxon>
        <taxon>Lactobacillales</taxon>
        <taxon>Lactobacillaceae</taxon>
        <taxon>Lentilactobacillus</taxon>
    </lineage>
</organism>
<reference evidence="3 4" key="1">
    <citation type="journal article" date="2015" name="Genome Announc.">
        <title>Expanding the biotechnology potential of lactobacilli through comparative genomics of 213 strains and associated genera.</title>
        <authorList>
            <person name="Sun Z."/>
            <person name="Harris H.M."/>
            <person name="McCann A."/>
            <person name="Guo C."/>
            <person name="Argimon S."/>
            <person name="Zhang W."/>
            <person name="Yang X."/>
            <person name="Jeffery I.B."/>
            <person name="Cooney J.C."/>
            <person name="Kagawa T.F."/>
            <person name="Liu W."/>
            <person name="Song Y."/>
            <person name="Salvetti E."/>
            <person name="Wrobel A."/>
            <person name="Rasinkangas P."/>
            <person name="Parkhill J."/>
            <person name="Rea M.C."/>
            <person name="O'Sullivan O."/>
            <person name="Ritari J."/>
            <person name="Douillard F.P."/>
            <person name="Paul Ross R."/>
            <person name="Yang R."/>
            <person name="Briner A.E."/>
            <person name="Felis G.E."/>
            <person name="de Vos W.M."/>
            <person name="Barrangou R."/>
            <person name="Klaenhammer T.R."/>
            <person name="Caufield P.W."/>
            <person name="Cui Y."/>
            <person name="Zhang H."/>
            <person name="O'Toole P.W."/>
        </authorList>
    </citation>
    <scope>NUCLEOTIDE SEQUENCE [LARGE SCALE GENOMIC DNA]</scope>
    <source>
        <strain evidence="3 4">DSM 19904</strain>
    </source>
</reference>
<dbReference type="PANTHER" id="PTHR44196">
    <property type="entry name" value="DEHYDROGENASE/REDUCTASE SDR FAMILY MEMBER 7B"/>
    <property type="match status" value="1"/>
</dbReference>
<evidence type="ECO:0000256" key="1">
    <source>
        <dbReference type="ARBA" id="ARBA00006484"/>
    </source>
</evidence>
<dbReference type="GO" id="GO:0016491">
    <property type="term" value="F:oxidoreductase activity"/>
    <property type="evidence" value="ECO:0007669"/>
    <property type="project" value="UniProtKB-KW"/>
</dbReference>
<keyword evidence="2" id="KW-0560">Oxidoreductase</keyword>
<dbReference type="SUPFAM" id="SSF51735">
    <property type="entry name" value="NAD(P)-binding Rossmann-fold domains"/>
    <property type="match status" value="1"/>
</dbReference>
<dbReference type="CDD" id="cd05233">
    <property type="entry name" value="SDR_c"/>
    <property type="match status" value="1"/>
</dbReference>